<evidence type="ECO:0000256" key="1">
    <source>
        <dbReference type="SAM" id="SignalP"/>
    </source>
</evidence>
<keyword evidence="1" id="KW-0732">Signal</keyword>
<reference evidence="3 5" key="2">
    <citation type="submission" date="2017-12" db="EMBL/GenBank/DDBJ databases">
        <title>Genome sequence of Rhizobium sullae HCNT1 isolated from Sulla coronaria nodules and featuring peculiar denitrification phenotypes.</title>
        <authorList>
            <person name="De Diego-Diaz B."/>
            <person name="Treu L."/>
            <person name="Campanaro S."/>
            <person name="Da Silva Duarte V."/>
            <person name="Basaglia M."/>
            <person name="Favaro L."/>
            <person name="Casella S."/>
            <person name="Squartini A."/>
        </authorList>
    </citation>
    <scope>NUCLEOTIDE SEQUENCE [LARGE SCALE GENOMIC DNA]</scope>
    <source>
        <strain evidence="3 5">HCNT1</strain>
    </source>
</reference>
<dbReference type="PANTHER" id="PTHR36919">
    <property type="entry name" value="BLR1215 PROTEIN"/>
    <property type="match status" value="1"/>
</dbReference>
<dbReference type="EMBL" id="CP104144">
    <property type="protein sequence ID" value="UWU17665.1"/>
    <property type="molecule type" value="Genomic_DNA"/>
</dbReference>
<evidence type="ECO:0000313" key="5">
    <source>
        <dbReference type="Proteomes" id="UP000232164"/>
    </source>
</evidence>
<protein>
    <submittedName>
        <fullName evidence="3">DUF2147 domain-containing protein</fullName>
    </submittedName>
</protein>
<evidence type="ECO:0000259" key="2">
    <source>
        <dbReference type="Pfam" id="PF09917"/>
    </source>
</evidence>
<dbReference type="OrthoDB" id="9811671at2"/>
<feature type="chain" id="PRO_5014877194" evidence="1">
    <location>
        <begin position="21"/>
        <end position="112"/>
    </location>
</feature>
<accession>A0A2N0DFE3</accession>
<dbReference type="RefSeq" id="WP_027511485.1">
    <property type="nucleotide sequence ID" value="NZ_CP104144.1"/>
</dbReference>
<keyword evidence="4" id="KW-0614">Plasmid</keyword>
<feature type="domain" description="DUF2147" evidence="2">
    <location>
        <begin position="65"/>
        <end position="111"/>
    </location>
</feature>
<dbReference type="STRING" id="1041146.GCA_000427985_02094"/>
<dbReference type="Gene3D" id="2.40.128.520">
    <property type="match status" value="1"/>
</dbReference>
<reference evidence="4" key="3">
    <citation type="submission" date="2022-09" db="EMBL/GenBank/DDBJ databases">
        <title>Australian commercial rhizobial inoculants.</title>
        <authorList>
            <person name="Kohlmeier M.G."/>
            <person name="O'Hara G.W."/>
            <person name="Colombi E."/>
            <person name="Ramsay J.P."/>
            <person name="Terpolilli J."/>
        </authorList>
    </citation>
    <scope>NUCLEOTIDE SEQUENCE</scope>
    <source>
        <strain evidence="4">WSM1592</strain>
        <plasmid evidence="4">pWSM1592_1</plasmid>
    </source>
</reference>
<organism evidence="3 5">
    <name type="scientific">Rhizobium sullae</name>
    <name type="common">Rhizobium hedysari</name>
    <dbReference type="NCBI Taxonomy" id="50338"/>
    <lineage>
        <taxon>Bacteria</taxon>
        <taxon>Pseudomonadati</taxon>
        <taxon>Pseudomonadota</taxon>
        <taxon>Alphaproteobacteria</taxon>
        <taxon>Hyphomicrobiales</taxon>
        <taxon>Rhizobiaceae</taxon>
        <taxon>Rhizobium/Agrobacterium group</taxon>
        <taxon>Rhizobium</taxon>
    </lineage>
</organism>
<geneLocation type="plasmid" evidence="4 6">
    <name>pWSM1592_1</name>
</geneLocation>
<dbReference type="Pfam" id="PF09917">
    <property type="entry name" value="DUF2147"/>
    <property type="match status" value="1"/>
</dbReference>
<dbReference type="EMBL" id="PIQN01000003">
    <property type="protein sequence ID" value="PKA44821.1"/>
    <property type="molecule type" value="Genomic_DNA"/>
</dbReference>
<sequence>MKRIIFIAAALAITTTVAHAGDPIIGNWKTELGDTAAIAPCGAGYCITLKSGKHAGKQIGTFSGKDGSYSGKITDPDANKTYDGSLTVSGSALKMKGCVLKVVCESQTWPRL</sequence>
<feature type="signal peptide" evidence="1">
    <location>
        <begin position="1"/>
        <end position="20"/>
    </location>
</feature>
<dbReference type="Proteomes" id="UP000232164">
    <property type="component" value="Unassembled WGS sequence"/>
</dbReference>
<dbReference type="AlphaFoldDB" id="A0A2N0DFE3"/>
<evidence type="ECO:0000313" key="6">
    <source>
        <dbReference type="Proteomes" id="UP001060123"/>
    </source>
</evidence>
<evidence type="ECO:0000313" key="4">
    <source>
        <dbReference type="EMBL" id="UWU17665.1"/>
    </source>
</evidence>
<proteinExistence type="predicted"/>
<reference evidence="3 5" key="1">
    <citation type="submission" date="2017-11" db="EMBL/GenBank/DDBJ databases">
        <authorList>
            <person name="Han C.G."/>
        </authorList>
    </citation>
    <scope>NUCLEOTIDE SEQUENCE [LARGE SCALE GENOMIC DNA]</scope>
    <source>
        <strain evidence="3 5">HCNT1</strain>
    </source>
</reference>
<name>A0A2N0DFE3_RHISU</name>
<keyword evidence="6" id="KW-1185">Reference proteome</keyword>
<dbReference type="InterPro" id="IPR019223">
    <property type="entry name" value="DUF2147"/>
</dbReference>
<gene>
    <name evidence="3" type="ORF">CWR43_03035</name>
    <name evidence="4" type="ORF">N2599_33655</name>
</gene>
<dbReference type="Proteomes" id="UP001060123">
    <property type="component" value="Plasmid pWSM1592_1"/>
</dbReference>
<dbReference type="PANTHER" id="PTHR36919:SF2">
    <property type="entry name" value="BLL6627 PROTEIN"/>
    <property type="match status" value="1"/>
</dbReference>
<evidence type="ECO:0000313" key="3">
    <source>
        <dbReference type="EMBL" id="PKA44821.1"/>
    </source>
</evidence>